<accession>W9ZZY5</accession>
<dbReference type="Proteomes" id="UP000030703">
    <property type="component" value="Unassembled WGS sequence"/>
</dbReference>
<sequence>MAPRSSEPSAIFVRLVKVVLEWILVGVSRN</sequence>
<reference evidence="1" key="1">
    <citation type="submission" date="2012-04" db="EMBL/GenBank/DDBJ databases">
        <title>The Genome Sequence of Fusarium oxysporum melonis.</title>
        <authorList>
            <consortium name="The Broad Institute Genome Sequencing Platform"/>
            <person name="Ma L.-J."/>
            <person name="Gale L.R."/>
            <person name="Schwartz D.C."/>
            <person name="Zhou S."/>
            <person name="Corby-Kistler H."/>
            <person name="Young S.K."/>
            <person name="Zeng Q."/>
            <person name="Gargeya S."/>
            <person name="Fitzgerald M."/>
            <person name="Haas B."/>
            <person name="Abouelleil A."/>
            <person name="Alvarado L."/>
            <person name="Arachchi H.M."/>
            <person name="Berlin A."/>
            <person name="Brown A."/>
            <person name="Chapman S.B."/>
            <person name="Chen Z."/>
            <person name="Dunbar C."/>
            <person name="Freedman E."/>
            <person name="Gearin G."/>
            <person name="Goldberg J."/>
            <person name="Griggs A."/>
            <person name="Gujja S."/>
            <person name="Heiman D."/>
            <person name="Howarth C."/>
            <person name="Larson L."/>
            <person name="Lui A."/>
            <person name="MacDonald P.J.P."/>
            <person name="Montmayeur A."/>
            <person name="Murphy C."/>
            <person name="Neiman D."/>
            <person name="Pearson M."/>
            <person name="Priest M."/>
            <person name="Roberts A."/>
            <person name="Saif S."/>
            <person name="Shea T."/>
            <person name="Shenoy N."/>
            <person name="Sisk P."/>
            <person name="Stolte C."/>
            <person name="Sykes S."/>
            <person name="Wortman J."/>
            <person name="Nusbaum C."/>
            <person name="Birren B."/>
        </authorList>
    </citation>
    <scope>NUCLEOTIDE SEQUENCE</scope>
    <source>
        <strain evidence="1">26406</strain>
    </source>
</reference>
<dbReference type="HOGENOM" id="CLU_3406444_0_0_1"/>
<gene>
    <name evidence="1" type="ORF">FOMG_16846</name>
</gene>
<evidence type="ECO:0000313" key="1">
    <source>
        <dbReference type="EMBL" id="EXK26601.1"/>
    </source>
</evidence>
<organism evidence="1">
    <name type="scientific">Fusarium oxysporum f. sp. melonis 26406</name>
    <dbReference type="NCBI Taxonomy" id="1089452"/>
    <lineage>
        <taxon>Eukaryota</taxon>
        <taxon>Fungi</taxon>
        <taxon>Dikarya</taxon>
        <taxon>Ascomycota</taxon>
        <taxon>Pezizomycotina</taxon>
        <taxon>Sordariomycetes</taxon>
        <taxon>Hypocreomycetidae</taxon>
        <taxon>Hypocreales</taxon>
        <taxon>Nectriaceae</taxon>
        <taxon>Fusarium</taxon>
        <taxon>Fusarium oxysporum species complex</taxon>
    </lineage>
</organism>
<dbReference type="AlphaFoldDB" id="W9ZZY5"/>
<dbReference type="VEuPathDB" id="FungiDB:FOMG_16846"/>
<name>W9ZZY5_FUSOX</name>
<protein>
    <submittedName>
        <fullName evidence="1">Uncharacterized protein</fullName>
    </submittedName>
</protein>
<dbReference type="EMBL" id="JH659357">
    <property type="protein sequence ID" value="EXK26601.1"/>
    <property type="molecule type" value="Genomic_DNA"/>
</dbReference>
<proteinExistence type="predicted"/>
<reference evidence="1" key="2">
    <citation type="submission" date="2012-05" db="EMBL/GenBank/DDBJ databases">
        <title>Annotation of the Genome Sequence of Fusarium oxysporum f. sp. melonis 26406.</title>
        <authorList>
            <consortium name="The Broad Institute Genomics Platform"/>
            <person name="Ma L.-J."/>
            <person name="Corby-Kistler H."/>
            <person name="Broz K."/>
            <person name="Gale L.R."/>
            <person name="Jonkers W."/>
            <person name="O'Donnell K."/>
            <person name="Ploetz R."/>
            <person name="Steinberg C."/>
            <person name="Schwartz D.C."/>
            <person name="VanEtten H."/>
            <person name="Zhou S."/>
            <person name="Young S.K."/>
            <person name="Zeng Q."/>
            <person name="Gargeya S."/>
            <person name="Fitzgerald M."/>
            <person name="Abouelleil A."/>
            <person name="Alvarado L."/>
            <person name="Chapman S.B."/>
            <person name="Gainer-Dewar J."/>
            <person name="Goldberg J."/>
            <person name="Griggs A."/>
            <person name="Gujja S."/>
            <person name="Hansen M."/>
            <person name="Howarth C."/>
            <person name="Imamovic A."/>
            <person name="Ireland A."/>
            <person name="Larimer J."/>
            <person name="McCowan C."/>
            <person name="Murphy C."/>
            <person name="Pearson M."/>
            <person name="Poon T.W."/>
            <person name="Priest M."/>
            <person name="Roberts A."/>
            <person name="Saif S."/>
            <person name="Shea T."/>
            <person name="Sykes S."/>
            <person name="Wortman J."/>
            <person name="Nusbaum C."/>
            <person name="Birren B."/>
        </authorList>
    </citation>
    <scope>NUCLEOTIDE SEQUENCE</scope>
    <source>
        <strain evidence="1">26406</strain>
    </source>
</reference>